<organism evidence="4 5">
    <name type="scientific">Glacieibacterium frigidum</name>
    <dbReference type="NCBI Taxonomy" id="2593303"/>
    <lineage>
        <taxon>Bacteria</taxon>
        <taxon>Pseudomonadati</taxon>
        <taxon>Pseudomonadota</taxon>
        <taxon>Alphaproteobacteria</taxon>
        <taxon>Sphingomonadales</taxon>
        <taxon>Sphingosinicellaceae</taxon>
        <taxon>Glacieibacterium</taxon>
    </lineage>
</organism>
<protein>
    <recommendedName>
        <fullName evidence="3">YCII-related domain-containing protein</fullName>
    </recommendedName>
</protein>
<sequence length="119" mass="12804">MQFMLMFAEPATEVAKRDHPEHAAAYWGGWNAYIGAMAQAGIVVNGDGLQPPHTATTVRVRDGKRLVEDGPYADTKEQLGGYFIVEVPDLDTALEWAARSPAASSGGVEVRPVMPPPAR</sequence>
<dbReference type="InterPro" id="IPR005545">
    <property type="entry name" value="YCII"/>
</dbReference>
<dbReference type="AlphaFoldDB" id="A0A552U8M1"/>
<dbReference type="InterPro" id="IPR011008">
    <property type="entry name" value="Dimeric_a/b-barrel"/>
</dbReference>
<accession>A0A552U8M1</accession>
<dbReference type="PANTHER" id="PTHR35174:SF3">
    <property type="entry name" value="BLL7171 PROTEIN"/>
    <property type="match status" value="1"/>
</dbReference>
<dbReference type="RefSeq" id="WP_144237766.1">
    <property type="nucleotide sequence ID" value="NZ_VJWA01000002.1"/>
</dbReference>
<evidence type="ECO:0000259" key="3">
    <source>
        <dbReference type="Pfam" id="PF03795"/>
    </source>
</evidence>
<gene>
    <name evidence="4" type="ORF">FMM06_12750</name>
</gene>
<dbReference type="Gene3D" id="3.30.70.1060">
    <property type="entry name" value="Dimeric alpha+beta barrel"/>
    <property type="match status" value="1"/>
</dbReference>
<dbReference type="PANTHER" id="PTHR35174">
    <property type="entry name" value="BLL7171 PROTEIN-RELATED"/>
    <property type="match status" value="1"/>
</dbReference>
<dbReference type="EMBL" id="VJWA01000002">
    <property type="protein sequence ID" value="TRW14561.1"/>
    <property type="molecule type" value="Genomic_DNA"/>
</dbReference>
<comment type="similarity">
    <text evidence="1">Belongs to the YciI family.</text>
</comment>
<dbReference type="SUPFAM" id="SSF54909">
    <property type="entry name" value="Dimeric alpha+beta barrel"/>
    <property type="match status" value="1"/>
</dbReference>
<feature type="domain" description="YCII-related" evidence="3">
    <location>
        <begin position="31"/>
        <end position="115"/>
    </location>
</feature>
<comment type="caution">
    <text evidence="4">The sequence shown here is derived from an EMBL/GenBank/DDBJ whole genome shotgun (WGS) entry which is preliminary data.</text>
</comment>
<dbReference type="OrthoDB" id="9807535at2"/>
<dbReference type="Pfam" id="PF03795">
    <property type="entry name" value="YCII"/>
    <property type="match status" value="1"/>
</dbReference>
<evidence type="ECO:0000256" key="2">
    <source>
        <dbReference type="SAM" id="MobiDB-lite"/>
    </source>
</evidence>
<dbReference type="Proteomes" id="UP000317894">
    <property type="component" value="Unassembled WGS sequence"/>
</dbReference>
<evidence type="ECO:0000313" key="5">
    <source>
        <dbReference type="Proteomes" id="UP000317894"/>
    </source>
</evidence>
<proteinExistence type="inferred from homology"/>
<evidence type="ECO:0000256" key="1">
    <source>
        <dbReference type="ARBA" id="ARBA00007689"/>
    </source>
</evidence>
<reference evidence="4 5" key="1">
    <citation type="submission" date="2019-07" db="EMBL/GenBank/DDBJ databases">
        <title>Novel species isolated from glacier.</title>
        <authorList>
            <person name="Liu Q."/>
            <person name="Xin Y.-H."/>
        </authorList>
    </citation>
    <scope>NUCLEOTIDE SEQUENCE [LARGE SCALE GENOMIC DNA]</scope>
    <source>
        <strain evidence="4 5">LB1R16</strain>
    </source>
</reference>
<feature type="region of interest" description="Disordered" evidence="2">
    <location>
        <begin position="100"/>
        <end position="119"/>
    </location>
</feature>
<evidence type="ECO:0000313" key="4">
    <source>
        <dbReference type="EMBL" id="TRW14561.1"/>
    </source>
</evidence>
<keyword evidence="5" id="KW-1185">Reference proteome</keyword>
<name>A0A552U8M1_9SPHN</name>